<dbReference type="InterPro" id="IPR001387">
    <property type="entry name" value="Cro/C1-type_HTH"/>
</dbReference>
<name>A0A7X0IKP4_9ACTN</name>
<sequence length="504" mass="56106">MARGEHSPACARRWREQAVSRQWSLWQTSQAIHSCCGVSLLKAHRLARGWSARQAIEELERLCETHALGLPRASIDLLNAWENNRARPRPQTIDQIARLYSANAVRLGLAADFSDDGDAGNVVIVAPARTEQDTPSPQSRAVTVPSQPAVPGPVQGFVQDFDDETERRALFHHALLSSGIPLNGRLLAEVERTRQDMDRTLATGSVNEDQLDRLDEQVLRYRREYIKSAPLPMLYRLMLEISDVRRLVSVRQPALTQRRLLNATTMLALLSADALMKLGDTRQAHAWYGTARTASDDVGEVRLRALVRAQEAMLPYHYGDLTETLRLAREARMLAGSAPSSPAALGAAAEARALARMGEHQAARVALAEAERIFSRMPPEDDHLAFRFSERRLQFYRMGTLIELGETEQVQEWIARPASPYTIDPALVLLDQAAHVAREGGYDEACRLAEQALVQVPPEHRTSIVVNRARALLSSVPPNQRRIPAARHLHDLVAEAGPQLVVDR</sequence>
<dbReference type="RefSeq" id="WP_184984773.1">
    <property type="nucleotide sequence ID" value="NZ_BAAALO010000020.1"/>
</dbReference>
<feature type="region of interest" description="Disordered" evidence="1">
    <location>
        <begin position="130"/>
        <end position="153"/>
    </location>
</feature>
<dbReference type="AlphaFoldDB" id="A0A7X0IKP4"/>
<proteinExistence type="predicted"/>
<dbReference type="Gene3D" id="1.25.40.10">
    <property type="entry name" value="Tetratricopeptide repeat domain"/>
    <property type="match status" value="1"/>
</dbReference>
<gene>
    <name evidence="2" type="ORF">BJ992_004883</name>
</gene>
<feature type="compositionally biased region" description="Polar residues" evidence="1">
    <location>
        <begin position="133"/>
        <end position="146"/>
    </location>
</feature>
<evidence type="ECO:0000256" key="1">
    <source>
        <dbReference type="SAM" id="MobiDB-lite"/>
    </source>
</evidence>
<evidence type="ECO:0000313" key="2">
    <source>
        <dbReference type="EMBL" id="MBB6475452.1"/>
    </source>
</evidence>
<evidence type="ECO:0000313" key="3">
    <source>
        <dbReference type="Proteomes" id="UP000555564"/>
    </source>
</evidence>
<organism evidence="2 3">
    <name type="scientific">Sphaerisporangium rubeum</name>
    <dbReference type="NCBI Taxonomy" id="321317"/>
    <lineage>
        <taxon>Bacteria</taxon>
        <taxon>Bacillati</taxon>
        <taxon>Actinomycetota</taxon>
        <taxon>Actinomycetes</taxon>
        <taxon>Streptosporangiales</taxon>
        <taxon>Streptosporangiaceae</taxon>
        <taxon>Sphaerisporangium</taxon>
    </lineage>
</organism>
<dbReference type="InterPro" id="IPR011990">
    <property type="entry name" value="TPR-like_helical_dom_sf"/>
</dbReference>
<dbReference type="Proteomes" id="UP000555564">
    <property type="component" value="Unassembled WGS sequence"/>
</dbReference>
<protein>
    <recommendedName>
        <fullName evidence="4">XRE family transcriptional regulator</fullName>
    </recommendedName>
</protein>
<accession>A0A7X0IKP4</accession>
<keyword evidence="3" id="KW-1185">Reference proteome</keyword>
<evidence type="ECO:0008006" key="4">
    <source>
        <dbReference type="Google" id="ProtNLM"/>
    </source>
</evidence>
<dbReference type="EMBL" id="JACHIU010000001">
    <property type="protein sequence ID" value="MBB6475452.1"/>
    <property type="molecule type" value="Genomic_DNA"/>
</dbReference>
<comment type="caution">
    <text evidence="2">The sequence shown here is derived from an EMBL/GenBank/DDBJ whole genome shotgun (WGS) entry which is preliminary data.</text>
</comment>
<reference evidence="2 3" key="1">
    <citation type="submission" date="2020-08" db="EMBL/GenBank/DDBJ databases">
        <title>Sequencing the genomes of 1000 actinobacteria strains.</title>
        <authorList>
            <person name="Klenk H.-P."/>
        </authorList>
    </citation>
    <scope>NUCLEOTIDE SEQUENCE [LARGE SCALE GENOMIC DNA]</scope>
    <source>
        <strain evidence="2 3">DSM 44936</strain>
    </source>
</reference>
<dbReference type="CDD" id="cd00093">
    <property type="entry name" value="HTH_XRE"/>
    <property type="match status" value="1"/>
</dbReference>